<dbReference type="RefSeq" id="WP_216687287.1">
    <property type="nucleotide sequence ID" value="NZ_CAUPKR010000009.1"/>
</dbReference>
<reference evidence="2 3" key="1">
    <citation type="journal article" date="2011" name="Int. J. Syst. Evol. Microbiol.">
        <title>Allobacillus halotolerans gen. nov., sp. nov. isolated from shrimp paste.</title>
        <authorList>
            <person name="Sheu S.Y."/>
            <person name="Arun A.B."/>
            <person name="Jiang S.R."/>
            <person name="Young C.C."/>
            <person name="Chen W.M."/>
        </authorList>
    </citation>
    <scope>NUCLEOTIDE SEQUENCE [LARGE SCALE GENOMIC DNA]</scope>
    <source>
        <strain evidence="2 3">LMG 24826</strain>
    </source>
</reference>
<evidence type="ECO:0000259" key="1">
    <source>
        <dbReference type="PROSITE" id="PS50965"/>
    </source>
</evidence>
<feature type="domain" description="NERD" evidence="1">
    <location>
        <begin position="43"/>
        <end position="158"/>
    </location>
</feature>
<dbReference type="Proteomes" id="UP000812672">
    <property type="component" value="Unassembled WGS sequence"/>
</dbReference>
<dbReference type="Pfam" id="PF08378">
    <property type="entry name" value="NERD"/>
    <property type="match status" value="1"/>
</dbReference>
<dbReference type="PROSITE" id="PS50965">
    <property type="entry name" value="NERD"/>
    <property type="match status" value="1"/>
</dbReference>
<proteinExistence type="predicted"/>
<name>A0ABS6GP90_9BACI</name>
<keyword evidence="3" id="KW-1185">Reference proteome</keyword>
<sequence length="350" mass="41679">MSTRKLTLYPSPHILMLLALQHRLPTRHERYPQIQKKVRNEFAGFHGEKRLLYPLSKFPSYCKVLPNIRLNFYSNHFQMDFILISSKFILILESKYYSDDLLFDETVHQVIQTKGEEFKVFEDPVLQAEEQAFQLTNWLEYFGLSNVPIEYYVVMTNSNTRLRIESTNTHHASRVISLQRLPSLFRELSNEHDNHLTVKQINHLSNQITHHNTPYLPDILKQNRIQPSELKRGNFCMNCGNLGMKMTRRRWQCPRCNHRDALAHENALKDYYLLYGKEITNRAFRKFTGLESSHTARDMLKKVATSHGDKYLRKYQLAYNYQSDDFDYLFHLNKMLKEESVERRIRAAQR</sequence>
<accession>A0ABS6GP90</accession>
<gene>
    <name evidence="2" type="ORF">KQ486_07885</name>
</gene>
<dbReference type="InterPro" id="IPR011528">
    <property type="entry name" value="NERD"/>
</dbReference>
<organism evidence="2 3">
    <name type="scientific">Allobacillus halotolerans</name>
    <dbReference type="NCBI Taxonomy" id="570278"/>
    <lineage>
        <taxon>Bacteria</taxon>
        <taxon>Bacillati</taxon>
        <taxon>Bacillota</taxon>
        <taxon>Bacilli</taxon>
        <taxon>Bacillales</taxon>
        <taxon>Bacillaceae</taxon>
        <taxon>Allobacillus</taxon>
    </lineage>
</organism>
<protein>
    <submittedName>
        <fullName evidence="2">NERD domain-containing protein</fullName>
    </submittedName>
</protein>
<dbReference type="EMBL" id="JAHLZF010000010">
    <property type="protein sequence ID" value="MBU6080937.1"/>
    <property type="molecule type" value="Genomic_DNA"/>
</dbReference>
<comment type="caution">
    <text evidence="2">The sequence shown here is derived from an EMBL/GenBank/DDBJ whole genome shotgun (WGS) entry which is preliminary data.</text>
</comment>
<evidence type="ECO:0000313" key="3">
    <source>
        <dbReference type="Proteomes" id="UP000812672"/>
    </source>
</evidence>
<evidence type="ECO:0000313" key="2">
    <source>
        <dbReference type="EMBL" id="MBU6080937.1"/>
    </source>
</evidence>